<comment type="caution">
    <text evidence="2">The sequence shown here is derived from an EMBL/GenBank/DDBJ whole genome shotgun (WGS) entry which is preliminary data.</text>
</comment>
<sequence length="344" mass="39878">MKRNNNFLLYTNEAGEVKVDVLLKDETIWLSINQMADLFGIDKSGISRHIKNIFETGELQEEVVVAKIATTTQHGAMLDKTQTKPVMYFNLDMIISVGYRVNSIRGTHFRIWATKQLTDLIRKGFVLDNQKLKNPDNPFGKDYFDELLEQIRDIRSSEKRFYRKITDIYALAVDYSPKEEETQAFFKAVQNKLIFASTGNTAAEIIAKRSDVTKDNMGLTTFNGSKIRKQDVTVSKNYLNKTELDTLNRIVTMYLDYAEFQAKNHNQMFMKDWREKLDAFLQFNNQEILQNAGNISKKIADKLAEDNYNKFHQNRLKIESQKPGDIDEAISQLQIANQKLRDEE</sequence>
<dbReference type="OrthoDB" id="9802752at2"/>
<dbReference type="InterPro" id="IPR011204">
    <property type="entry name" value="Virulence_RhuM-like"/>
</dbReference>
<dbReference type="PANTHER" id="PTHR35810:SF1">
    <property type="entry name" value="CYTOPLASMIC PROTEIN"/>
    <property type="match status" value="1"/>
</dbReference>
<dbReference type="Pfam" id="PF13310">
    <property type="entry name" value="Virulence_RhuM"/>
    <property type="match status" value="1"/>
</dbReference>
<dbReference type="PIRSF" id="PIRSF015268">
    <property type="entry name" value="Virulence_RhuM"/>
    <property type="match status" value="1"/>
</dbReference>
<dbReference type="PANTHER" id="PTHR35810">
    <property type="entry name" value="CYTOPLASMIC PROTEIN-RELATED"/>
    <property type="match status" value="1"/>
</dbReference>
<dbReference type="AlphaFoldDB" id="A0A2N3I3D6"/>
<dbReference type="PROSITE" id="PS51750">
    <property type="entry name" value="BRO_N"/>
    <property type="match status" value="1"/>
</dbReference>
<dbReference type="RefSeq" id="WP_101259906.1">
    <property type="nucleotide sequence ID" value="NZ_MVDD01000002.1"/>
</dbReference>
<protein>
    <recommendedName>
        <fullName evidence="1">Bro-N domain-containing protein</fullName>
    </recommendedName>
</protein>
<gene>
    <name evidence="2" type="ORF">BZG02_02865</name>
</gene>
<evidence type="ECO:0000259" key="1">
    <source>
        <dbReference type="PROSITE" id="PS51750"/>
    </source>
</evidence>
<accession>A0A2N3I3D6</accession>
<reference evidence="2 3" key="1">
    <citation type="journal article" date="2017" name="Front. Microbiol.">
        <title>Labilibaculum manganireducens gen. nov., sp. nov. and Labilibaculum filiforme sp. nov., Novel Bacteroidetes Isolated from Subsurface Sediments of the Baltic Sea.</title>
        <authorList>
            <person name="Vandieken V."/>
            <person name="Marshall I.P."/>
            <person name="Niemann H."/>
            <person name="Engelen B."/>
            <person name="Cypionka H."/>
        </authorList>
    </citation>
    <scope>NUCLEOTIDE SEQUENCE [LARGE SCALE GENOMIC DNA]</scope>
    <source>
        <strain evidence="2 3">59.16B</strain>
    </source>
</reference>
<keyword evidence="3" id="KW-1185">Reference proteome</keyword>
<organism evidence="2 3">
    <name type="scientific">Labilibaculum filiforme</name>
    <dbReference type="NCBI Taxonomy" id="1940526"/>
    <lineage>
        <taxon>Bacteria</taxon>
        <taxon>Pseudomonadati</taxon>
        <taxon>Bacteroidota</taxon>
        <taxon>Bacteroidia</taxon>
        <taxon>Marinilabiliales</taxon>
        <taxon>Marinifilaceae</taxon>
        <taxon>Labilibaculum</taxon>
    </lineage>
</organism>
<feature type="domain" description="Bro-N" evidence="1">
    <location>
        <begin position="1"/>
        <end position="125"/>
    </location>
</feature>
<evidence type="ECO:0000313" key="2">
    <source>
        <dbReference type="EMBL" id="PKQ64809.1"/>
    </source>
</evidence>
<dbReference type="EMBL" id="MVDD01000002">
    <property type="protein sequence ID" value="PKQ64809.1"/>
    <property type="molecule type" value="Genomic_DNA"/>
</dbReference>
<name>A0A2N3I3D6_9BACT</name>
<dbReference type="InterPro" id="IPR003497">
    <property type="entry name" value="BRO_N_domain"/>
</dbReference>
<proteinExistence type="predicted"/>
<dbReference type="Proteomes" id="UP000233535">
    <property type="component" value="Unassembled WGS sequence"/>
</dbReference>
<evidence type="ECO:0000313" key="3">
    <source>
        <dbReference type="Proteomes" id="UP000233535"/>
    </source>
</evidence>